<feature type="compositionally biased region" description="Low complexity" evidence="1">
    <location>
        <begin position="110"/>
        <end position="133"/>
    </location>
</feature>
<feature type="compositionally biased region" description="Basic and acidic residues" evidence="1">
    <location>
        <begin position="183"/>
        <end position="206"/>
    </location>
</feature>
<evidence type="ECO:0000313" key="3">
    <source>
        <dbReference type="EMBL" id="VDK82138.1"/>
    </source>
</evidence>
<feature type="compositionally biased region" description="Basic and acidic residues" evidence="1">
    <location>
        <begin position="147"/>
        <end position="156"/>
    </location>
</feature>
<evidence type="ECO:0000256" key="1">
    <source>
        <dbReference type="SAM" id="MobiDB-lite"/>
    </source>
</evidence>
<proteinExistence type="predicted"/>
<dbReference type="Pfam" id="PF24983">
    <property type="entry name" value="DUF7774"/>
    <property type="match status" value="1"/>
</dbReference>
<feature type="compositionally biased region" description="Basic and acidic residues" evidence="1">
    <location>
        <begin position="216"/>
        <end position="228"/>
    </location>
</feature>
<evidence type="ECO:0000313" key="4">
    <source>
        <dbReference type="Proteomes" id="UP000277928"/>
    </source>
</evidence>
<keyword evidence="4" id="KW-1185">Reference proteome</keyword>
<dbReference type="AlphaFoldDB" id="A0A3P6US14"/>
<feature type="domain" description="DUF7774" evidence="2">
    <location>
        <begin position="413"/>
        <end position="497"/>
    </location>
</feature>
<organism evidence="3 4">
    <name type="scientific">Litomosoides sigmodontis</name>
    <name type="common">Filarial nematode worm</name>
    <dbReference type="NCBI Taxonomy" id="42156"/>
    <lineage>
        <taxon>Eukaryota</taxon>
        <taxon>Metazoa</taxon>
        <taxon>Ecdysozoa</taxon>
        <taxon>Nematoda</taxon>
        <taxon>Chromadorea</taxon>
        <taxon>Rhabditida</taxon>
        <taxon>Spirurina</taxon>
        <taxon>Spiruromorpha</taxon>
        <taxon>Filarioidea</taxon>
        <taxon>Onchocercidae</taxon>
        <taxon>Litomosoides</taxon>
    </lineage>
</organism>
<dbReference type="OrthoDB" id="5877563at2759"/>
<protein>
    <recommendedName>
        <fullName evidence="2">DUF7774 domain-containing protein</fullName>
    </recommendedName>
</protein>
<dbReference type="InterPro" id="IPR056676">
    <property type="entry name" value="DUF7774"/>
</dbReference>
<name>A0A3P6US14_LITSI</name>
<accession>A0A3P6US14</accession>
<feature type="compositionally biased region" description="Polar residues" evidence="1">
    <location>
        <begin position="88"/>
        <end position="97"/>
    </location>
</feature>
<dbReference type="OMA" id="IGAKMTQ"/>
<evidence type="ECO:0000259" key="2">
    <source>
        <dbReference type="Pfam" id="PF24983"/>
    </source>
</evidence>
<feature type="region of interest" description="Disordered" evidence="1">
    <location>
        <begin position="823"/>
        <end position="858"/>
    </location>
</feature>
<sequence>MMSEEKKGLTENELKTLRARFKRRQSKFSTITGRTQIRISAGITPQIALFAPCDAHDEEEVFEKVNVEISPINVEKNKGLFSVKERSSSATINTASPNKRKKERKSANISRSATGHTSGSTSTFSRPSCSKSSSKVKEVNQGRSASLRKEFAKKSEASPLLAQPKKMTKSKARSSGKISPVVKKSDKMKKVESRPQTEVKEEERGRTQKNGRQKKKKEENEKDRGGMKVLKDEKKKGIRDKKIGGMKCEKTKSVEKNKDTKVLRASVREKELALGREKLIEISGERELQLETAKSSSDKSRVKAESLPENIPLVNVNCCNLEGYPQSKSDVNLLLKPIEMTKKDQSIFEKMDDEIVLDTNLLQSLATDLLTESNKVNKDVIGEDIAKKLIEIEKKDQSSIEDQIKDEKEVVISEIAKRIVDALTSNHVLGKVLTPEEATILRDYFSRKIPLSEKVLATLDTALDKILCRAHEFYDNKEELDTFLKDRDSAKTKLLDALIAKKSNYLADLMTDASFYADRISKGLIDAYKLATEGILVASDNLQYMQAAVGHTYRYSKQMAYRGAALTYETAARGKELAEIGASVSAQMTYDAAKMTLDAAVRGKELAERGAAIGTKMTSDAAKMTLDAAVRGKELAERGAAIGTKMTSDAAKMTLDAAVRGKELAERGAAIGTKMTSDAAKMTLDAAVRGKELAERGAAIGTKMTSDAARMTLDVTNRGKELAGLGVVIGAKMTQDAVSKGLQIAEGTIQVASKGKEMVKDSLTAASSTTLDLPETALENAVQATKLVGKKIQDLTGAMNQAKSEIQKSSEWFLSFFQPSMVPEAGGPLKNAERNDDDESDDESDEGDDKSEVKNEQQ</sequence>
<reference evidence="3 4" key="1">
    <citation type="submission" date="2018-08" db="EMBL/GenBank/DDBJ databases">
        <authorList>
            <person name="Laetsch R D."/>
            <person name="Stevens L."/>
            <person name="Kumar S."/>
            <person name="Blaxter L. M."/>
        </authorList>
    </citation>
    <scope>NUCLEOTIDE SEQUENCE [LARGE SCALE GENOMIC DNA]</scope>
</reference>
<dbReference type="Proteomes" id="UP000277928">
    <property type="component" value="Unassembled WGS sequence"/>
</dbReference>
<dbReference type="EMBL" id="UYRX01000432">
    <property type="protein sequence ID" value="VDK82138.1"/>
    <property type="molecule type" value="Genomic_DNA"/>
</dbReference>
<gene>
    <name evidence="3" type="ORF">NLS_LOCUS5615</name>
</gene>
<feature type="region of interest" description="Disordered" evidence="1">
    <location>
        <begin position="84"/>
        <end position="228"/>
    </location>
</feature>
<feature type="compositionally biased region" description="Acidic residues" evidence="1">
    <location>
        <begin position="835"/>
        <end position="849"/>
    </location>
</feature>